<proteinExistence type="inferred from homology"/>
<dbReference type="PRINTS" id="PR00081">
    <property type="entry name" value="GDHRDH"/>
</dbReference>
<dbReference type="InterPro" id="IPR002347">
    <property type="entry name" value="SDR_fam"/>
</dbReference>
<evidence type="ECO:0000313" key="4">
    <source>
        <dbReference type="Proteomes" id="UP001201449"/>
    </source>
</evidence>
<accession>A0ABS9BNL6</accession>
<dbReference type="PANTHER" id="PTHR43669:SF3">
    <property type="entry name" value="ALCOHOL DEHYDROGENASE, PUTATIVE (AFU_ORTHOLOGUE AFUA_3G03445)-RELATED"/>
    <property type="match status" value="1"/>
</dbReference>
<evidence type="ECO:0000256" key="1">
    <source>
        <dbReference type="ARBA" id="ARBA00006484"/>
    </source>
</evidence>
<evidence type="ECO:0000256" key="2">
    <source>
        <dbReference type="ARBA" id="ARBA00023002"/>
    </source>
</evidence>
<keyword evidence="4" id="KW-1185">Reference proteome</keyword>
<sequence length="225" mass="24568">MERNIIITGGAGNLGKAVVQKFKREGYKVIATVLPESEDIVEDADDTYAVDVSDESSVRDFAAEYNSQYGELDAVALLVGGFAMGKIEETSQADIEKMIRLNFFSAYNMVRFFLPLMKKADAGTFLLVGARPALEPAAGKSSVAYSLSKGLVIELASLIAEETKESKIRVHVFVPSIIDTEPNRKAMPDADFSRWVSPAEIAETMHFATNNPAIRNTTFKLYGGV</sequence>
<dbReference type="EMBL" id="JAKEVZ010000001">
    <property type="protein sequence ID" value="MCF1749612.1"/>
    <property type="molecule type" value="Genomic_DNA"/>
</dbReference>
<dbReference type="Proteomes" id="UP001201449">
    <property type="component" value="Unassembled WGS sequence"/>
</dbReference>
<reference evidence="3 4" key="1">
    <citation type="submission" date="2022-01" db="EMBL/GenBank/DDBJ databases">
        <title>Mariniradius saccharolyticus sp. nov., isolated from sediment of a river.</title>
        <authorList>
            <person name="Liu H."/>
        </authorList>
    </citation>
    <scope>NUCLEOTIDE SEQUENCE [LARGE SCALE GENOMIC DNA]</scope>
    <source>
        <strain evidence="3 4">RY-2</strain>
    </source>
</reference>
<protein>
    <submittedName>
        <fullName evidence="3">SDR family NAD(P)-dependent oxidoreductase</fullName>
    </submittedName>
</protein>
<comment type="similarity">
    <text evidence="1">Belongs to the short-chain dehydrogenases/reductases (SDR) family.</text>
</comment>
<dbReference type="PANTHER" id="PTHR43669">
    <property type="entry name" value="5-KETO-D-GLUCONATE 5-REDUCTASE"/>
    <property type="match status" value="1"/>
</dbReference>
<evidence type="ECO:0000313" key="3">
    <source>
        <dbReference type="EMBL" id="MCF1749612.1"/>
    </source>
</evidence>
<keyword evidence="2" id="KW-0560">Oxidoreductase</keyword>
<dbReference type="RefSeq" id="WP_234859796.1">
    <property type="nucleotide sequence ID" value="NZ_JAKEVZ010000001.1"/>
</dbReference>
<gene>
    <name evidence="3" type="ORF">L0U89_00905</name>
</gene>
<dbReference type="InterPro" id="IPR036291">
    <property type="entry name" value="NAD(P)-bd_dom_sf"/>
</dbReference>
<comment type="caution">
    <text evidence="3">The sequence shown here is derived from an EMBL/GenBank/DDBJ whole genome shotgun (WGS) entry which is preliminary data.</text>
</comment>
<organism evidence="3 4">
    <name type="scientific">Mariniradius sediminis</name>
    <dbReference type="NCBI Taxonomy" id="2909237"/>
    <lineage>
        <taxon>Bacteria</taxon>
        <taxon>Pseudomonadati</taxon>
        <taxon>Bacteroidota</taxon>
        <taxon>Cytophagia</taxon>
        <taxon>Cytophagales</taxon>
        <taxon>Cyclobacteriaceae</taxon>
        <taxon>Mariniradius</taxon>
    </lineage>
</organism>
<dbReference type="Gene3D" id="3.40.50.720">
    <property type="entry name" value="NAD(P)-binding Rossmann-like Domain"/>
    <property type="match status" value="1"/>
</dbReference>
<dbReference type="Pfam" id="PF00106">
    <property type="entry name" value="adh_short"/>
    <property type="match status" value="1"/>
</dbReference>
<name>A0ABS9BNL6_9BACT</name>
<dbReference type="SUPFAM" id="SSF51735">
    <property type="entry name" value="NAD(P)-binding Rossmann-fold domains"/>
    <property type="match status" value="1"/>
</dbReference>